<dbReference type="AlphaFoldDB" id="A0A642C309"/>
<dbReference type="Gene3D" id="1.25.40.390">
    <property type="match status" value="1"/>
</dbReference>
<sequence length="282" mass="32965">MNKKIRILGIFLYFTVAFSFVSCNDYLDVTLLDQLTQDETFSKRVSTEQYLAHVYSYLPREYEYLEEGSAVPRSDEAMFSWYQWVNYLSFNNGSWGPSTPNYNIWKAKYTGIKQASIFMNHVDECLEIDSETRRIMKAEARFLRAYYYFELFRQYGPVYIWGDIESDELIKPETIDRHTVDENVNFIAEEYDKAIAELPAEISDFTKWAGRITKGAAMAAKARLMLYAASPLYNGCDLYKGQMKNLYGDFLFPQSPDPQKWEKAAKAAKDVIDMNIYELYKD</sequence>
<comment type="caution">
    <text evidence="2">The sequence shown here is derived from an EMBL/GenBank/DDBJ whole genome shotgun (WGS) entry which is preliminary data.</text>
</comment>
<gene>
    <name evidence="2" type="ORF">F3B98_31470</name>
</gene>
<name>A0A642C309_BACOV</name>
<feature type="domain" description="SusD-like N-terminal" evidence="1">
    <location>
        <begin position="25"/>
        <end position="226"/>
    </location>
</feature>
<dbReference type="Proteomes" id="UP000435985">
    <property type="component" value="Unassembled WGS sequence"/>
</dbReference>
<accession>A0A642C309</accession>
<dbReference type="InterPro" id="IPR033985">
    <property type="entry name" value="SusD-like_N"/>
</dbReference>
<dbReference type="Pfam" id="PF14322">
    <property type="entry name" value="SusD-like_3"/>
    <property type="match status" value="1"/>
</dbReference>
<dbReference type="SUPFAM" id="SSF48452">
    <property type="entry name" value="TPR-like"/>
    <property type="match status" value="1"/>
</dbReference>
<dbReference type="EMBL" id="VWFO01000538">
    <property type="protein sequence ID" value="KAA4649589.1"/>
    <property type="molecule type" value="Genomic_DNA"/>
</dbReference>
<evidence type="ECO:0000313" key="3">
    <source>
        <dbReference type="Proteomes" id="UP000435985"/>
    </source>
</evidence>
<protein>
    <submittedName>
        <fullName evidence="2">RagB/SusD family nutrient uptake outer membrane protein</fullName>
    </submittedName>
</protein>
<proteinExistence type="predicted"/>
<evidence type="ECO:0000313" key="2">
    <source>
        <dbReference type="EMBL" id="KAA4649589.1"/>
    </source>
</evidence>
<dbReference type="PROSITE" id="PS51257">
    <property type="entry name" value="PROKAR_LIPOPROTEIN"/>
    <property type="match status" value="1"/>
</dbReference>
<feature type="non-terminal residue" evidence="2">
    <location>
        <position position="282"/>
    </location>
</feature>
<evidence type="ECO:0000259" key="1">
    <source>
        <dbReference type="Pfam" id="PF14322"/>
    </source>
</evidence>
<reference evidence="2 3" key="1">
    <citation type="journal article" date="2019" name="Nat. Med.">
        <title>A library of human gut bacterial isolates paired with longitudinal multiomics data enables mechanistic microbiome research.</title>
        <authorList>
            <person name="Poyet M."/>
            <person name="Groussin M."/>
            <person name="Gibbons S.M."/>
            <person name="Avila-Pacheco J."/>
            <person name="Jiang X."/>
            <person name="Kearney S.M."/>
            <person name="Perrotta A.R."/>
            <person name="Berdy B."/>
            <person name="Zhao S."/>
            <person name="Lieberman T.D."/>
            <person name="Swanson P.K."/>
            <person name="Smith M."/>
            <person name="Roesemann S."/>
            <person name="Alexander J.E."/>
            <person name="Rich S.A."/>
            <person name="Livny J."/>
            <person name="Vlamakis H."/>
            <person name="Clish C."/>
            <person name="Bullock K."/>
            <person name="Deik A."/>
            <person name="Scott J."/>
            <person name="Pierce K.A."/>
            <person name="Xavier R.J."/>
            <person name="Alm E.J."/>
        </authorList>
    </citation>
    <scope>NUCLEOTIDE SEQUENCE [LARGE SCALE GENOMIC DNA]</scope>
    <source>
        <strain evidence="2 3">BIOML-A14</strain>
    </source>
</reference>
<dbReference type="InterPro" id="IPR011990">
    <property type="entry name" value="TPR-like_helical_dom_sf"/>
</dbReference>
<organism evidence="2 3">
    <name type="scientific">Bacteroides ovatus</name>
    <dbReference type="NCBI Taxonomy" id="28116"/>
    <lineage>
        <taxon>Bacteria</taxon>
        <taxon>Pseudomonadati</taxon>
        <taxon>Bacteroidota</taxon>
        <taxon>Bacteroidia</taxon>
        <taxon>Bacteroidales</taxon>
        <taxon>Bacteroidaceae</taxon>
        <taxon>Bacteroides</taxon>
    </lineage>
</organism>